<feature type="transmembrane region" description="Helical" evidence="2">
    <location>
        <begin position="163"/>
        <end position="183"/>
    </location>
</feature>
<evidence type="ECO:0008006" key="5">
    <source>
        <dbReference type="Google" id="ProtNLM"/>
    </source>
</evidence>
<reference evidence="3 4" key="1">
    <citation type="submission" date="2018-12" db="EMBL/GenBank/DDBJ databases">
        <title>Genome Sequence of Candidatus Viridilinea halotolerans isolated from saline sulfide-rich spring.</title>
        <authorList>
            <person name="Grouzdev D.S."/>
            <person name="Burganskaya E.I."/>
            <person name="Krutkina M.S."/>
            <person name="Sukhacheva M.V."/>
            <person name="Gorlenko V.M."/>
        </authorList>
    </citation>
    <scope>NUCLEOTIDE SEQUENCE [LARGE SCALE GENOMIC DNA]</scope>
    <source>
        <strain evidence="3">Chok-6</strain>
    </source>
</reference>
<feature type="transmembrane region" description="Helical" evidence="2">
    <location>
        <begin position="90"/>
        <end position="109"/>
    </location>
</feature>
<evidence type="ECO:0000256" key="2">
    <source>
        <dbReference type="SAM" id="Phobius"/>
    </source>
</evidence>
<organism evidence="3 4">
    <name type="scientific">Candidatus Viridilinea halotolerans</name>
    <dbReference type="NCBI Taxonomy" id="2491704"/>
    <lineage>
        <taxon>Bacteria</taxon>
        <taxon>Bacillati</taxon>
        <taxon>Chloroflexota</taxon>
        <taxon>Chloroflexia</taxon>
        <taxon>Chloroflexales</taxon>
        <taxon>Chloroflexineae</taxon>
        <taxon>Oscillochloridaceae</taxon>
        <taxon>Candidatus Viridilinea</taxon>
    </lineage>
</organism>
<sequence>MSNHYTEQDTERARWAERSSAGMETQQLGRPAASQALRSPRTGLFLVGLGALMLVGQLFNATLNLGDGMVLFTIGAVFFFFGFWRQIYGLIIPASILTGLSLGVTLEPLAGDTAVLWGLALGFLSIFGLGRTMFQRQSIWPVIPAVILFAVGMLEALSSLPIFLGAGMVWLPMLLIAAGVYLGSLRRCS</sequence>
<keyword evidence="2" id="KW-0812">Transmembrane</keyword>
<feature type="compositionally biased region" description="Basic and acidic residues" evidence="1">
    <location>
        <begin position="1"/>
        <end position="17"/>
    </location>
</feature>
<feature type="region of interest" description="Disordered" evidence="1">
    <location>
        <begin position="1"/>
        <end position="35"/>
    </location>
</feature>
<evidence type="ECO:0000313" key="3">
    <source>
        <dbReference type="EMBL" id="RRR78146.1"/>
    </source>
</evidence>
<feature type="transmembrane region" description="Helical" evidence="2">
    <location>
        <begin position="65"/>
        <end position="83"/>
    </location>
</feature>
<dbReference type="AlphaFoldDB" id="A0A426UBI7"/>
<evidence type="ECO:0000313" key="4">
    <source>
        <dbReference type="Proteomes" id="UP000280307"/>
    </source>
</evidence>
<feature type="transmembrane region" description="Helical" evidence="2">
    <location>
        <begin position="139"/>
        <end position="157"/>
    </location>
</feature>
<proteinExistence type="predicted"/>
<comment type="caution">
    <text evidence="3">The sequence shown here is derived from an EMBL/GenBank/DDBJ whole genome shotgun (WGS) entry which is preliminary data.</text>
</comment>
<keyword evidence="2" id="KW-0472">Membrane</keyword>
<evidence type="ECO:0000256" key="1">
    <source>
        <dbReference type="SAM" id="MobiDB-lite"/>
    </source>
</evidence>
<feature type="transmembrane region" description="Helical" evidence="2">
    <location>
        <begin position="42"/>
        <end position="59"/>
    </location>
</feature>
<dbReference type="EMBL" id="RSAS01000028">
    <property type="protein sequence ID" value="RRR78146.1"/>
    <property type="molecule type" value="Genomic_DNA"/>
</dbReference>
<accession>A0A426UBI7</accession>
<name>A0A426UBI7_9CHLR</name>
<feature type="transmembrane region" description="Helical" evidence="2">
    <location>
        <begin position="115"/>
        <end position="134"/>
    </location>
</feature>
<keyword evidence="2" id="KW-1133">Transmembrane helix</keyword>
<dbReference type="Proteomes" id="UP000280307">
    <property type="component" value="Unassembled WGS sequence"/>
</dbReference>
<gene>
    <name evidence="3" type="ORF">EI684_00635</name>
</gene>
<protein>
    <recommendedName>
        <fullName evidence="5">DUF308 domain-containing protein</fullName>
    </recommendedName>
</protein>